<reference evidence="2 3" key="1">
    <citation type="submission" date="2020-02" db="EMBL/GenBank/DDBJ databases">
        <title>complete genome sequence of Rhodobacteraceae bacterium.</title>
        <authorList>
            <person name="Park J."/>
            <person name="Kim Y.-S."/>
            <person name="Kim K.-H."/>
        </authorList>
    </citation>
    <scope>NUCLEOTIDE SEQUENCE [LARGE SCALE GENOMIC DNA]</scope>
    <source>
        <strain evidence="2 3">RR4-56</strain>
    </source>
</reference>
<evidence type="ECO:0000313" key="2">
    <source>
        <dbReference type="EMBL" id="QIE57029.1"/>
    </source>
</evidence>
<name>A0A7L5C4Z3_9RHOB</name>
<accession>A0A7L5C4Z3</accession>
<dbReference type="EMBL" id="CP049056">
    <property type="protein sequence ID" value="QIE57029.1"/>
    <property type="molecule type" value="Genomic_DNA"/>
</dbReference>
<feature type="region of interest" description="Disordered" evidence="1">
    <location>
        <begin position="1"/>
        <end position="25"/>
    </location>
</feature>
<feature type="compositionally biased region" description="Low complexity" evidence="1">
    <location>
        <begin position="11"/>
        <end position="25"/>
    </location>
</feature>
<protein>
    <submittedName>
        <fullName evidence="2">Uncharacterized protein</fullName>
    </submittedName>
</protein>
<evidence type="ECO:0000313" key="3">
    <source>
        <dbReference type="Proteomes" id="UP000503336"/>
    </source>
</evidence>
<organism evidence="2 3">
    <name type="scientific">Pikeienuella piscinae</name>
    <dbReference type="NCBI Taxonomy" id="2748098"/>
    <lineage>
        <taxon>Bacteria</taxon>
        <taxon>Pseudomonadati</taxon>
        <taxon>Pseudomonadota</taxon>
        <taxon>Alphaproteobacteria</taxon>
        <taxon>Rhodobacterales</taxon>
        <taxon>Paracoccaceae</taxon>
        <taxon>Pikeienuella</taxon>
    </lineage>
</organism>
<sequence>MEVWTDEVEGAATDSPARAAAANDEAPSVAVLPFREIGPPADDFFAEGVVAEITAMSSAISTRRSPAPRSA</sequence>
<keyword evidence="3" id="KW-1185">Reference proteome</keyword>
<dbReference type="Proteomes" id="UP000503336">
    <property type="component" value="Chromosome"/>
</dbReference>
<dbReference type="AlphaFoldDB" id="A0A7L5C4Z3"/>
<gene>
    <name evidence="2" type="ORF">G5B40_17240</name>
</gene>
<proteinExistence type="predicted"/>
<dbReference type="RefSeq" id="WP_165101205.1">
    <property type="nucleotide sequence ID" value="NZ_CP049056.1"/>
</dbReference>
<dbReference type="KEGG" id="hdh:G5B40_17240"/>
<evidence type="ECO:0000256" key="1">
    <source>
        <dbReference type="SAM" id="MobiDB-lite"/>
    </source>
</evidence>